<keyword evidence="2" id="KW-1185">Reference proteome</keyword>
<dbReference type="Proteomes" id="UP001054252">
    <property type="component" value="Unassembled WGS sequence"/>
</dbReference>
<proteinExistence type="predicted"/>
<dbReference type="AlphaFoldDB" id="A0AAV5KY74"/>
<protein>
    <submittedName>
        <fullName evidence="1">Uncharacterized protein</fullName>
    </submittedName>
</protein>
<comment type="caution">
    <text evidence="1">The sequence shown here is derived from an EMBL/GenBank/DDBJ whole genome shotgun (WGS) entry which is preliminary data.</text>
</comment>
<gene>
    <name evidence="1" type="ORF">SLEP1_g38312</name>
</gene>
<accession>A0AAV5KY74</accession>
<organism evidence="1 2">
    <name type="scientific">Rubroshorea leprosula</name>
    <dbReference type="NCBI Taxonomy" id="152421"/>
    <lineage>
        <taxon>Eukaryota</taxon>
        <taxon>Viridiplantae</taxon>
        <taxon>Streptophyta</taxon>
        <taxon>Embryophyta</taxon>
        <taxon>Tracheophyta</taxon>
        <taxon>Spermatophyta</taxon>
        <taxon>Magnoliopsida</taxon>
        <taxon>eudicotyledons</taxon>
        <taxon>Gunneridae</taxon>
        <taxon>Pentapetalae</taxon>
        <taxon>rosids</taxon>
        <taxon>malvids</taxon>
        <taxon>Malvales</taxon>
        <taxon>Dipterocarpaceae</taxon>
        <taxon>Rubroshorea</taxon>
    </lineage>
</organism>
<reference evidence="1 2" key="1">
    <citation type="journal article" date="2021" name="Commun. Biol.">
        <title>The genome of Shorea leprosula (Dipterocarpaceae) highlights the ecological relevance of drought in aseasonal tropical rainforests.</title>
        <authorList>
            <person name="Ng K.K.S."/>
            <person name="Kobayashi M.J."/>
            <person name="Fawcett J.A."/>
            <person name="Hatakeyama M."/>
            <person name="Paape T."/>
            <person name="Ng C.H."/>
            <person name="Ang C.C."/>
            <person name="Tnah L.H."/>
            <person name="Lee C.T."/>
            <person name="Nishiyama T."/>
            <person name="Sese J."/>
            <person name="O'Brien M.J."/>
            <person name="Copetti D."/>
            <person name="Mohd Noor M.I."/>
            <person name="Ong R.C."/>
            <person name="Putra M."/>
            <person name="Sireger I.Z."/>
            <person name="Indrioko S."/>
            <person name="Kosugi Y."/>
            <person name="Izuno A."/>
            <person name="Isagi Y."/>
            <person name="Lee S.L."/>
            <person name="Shimizu K.K."/>
        </authorList>
    </citation>
    <scope>NUCLEOTIDE SEQUENCE [LARGE SCALE GENOMIC DNA]</scope>
    <source>
        <strain evidence="1">214</strain>
    </source>
</reference>
<dbReference type="EMBL" id="BPVZ01000082">
    <property type="protein sequence ID" value="GKV29377.1"/>
    <property type="molecule type" value="Genomic_DNA"/>
</dbReference>
<evidence type="ECO:0000313" key="2">
    <source>
        <dbReference type="Proteomes" id="UP001054252"/>
    </source>
</evidence>
<sequence>MVVTEANPMSEVALQSQQGGHDWIFNPVGHQMLILMTVERVQINGRGRGGNTAGTKGCPGSFELDCPQSLPVRGLHQFSMASRWCFQHIVTEPLDLKKCSTGCCLTELYYLVLCEMGRIPSHEDLVLPPWKKNQTWLSKSATNSHKLHVSALSKTLGELLIAQCWLCCMRASPGNTSVKRIKYCAVSRVQLCAPFSDNTVLIMFPRMGNFLLSLSSSRYRLAELSSQLSSPL</sequence>
<name>A0AAV5KY74_9ROSI</name>
<evidence type="ECO:0000313" key="1">
    <source>
        <dbReference type="EMBL" id="GKV29377.1"/>
    </source>
</evidence>